<protein>
    <submittedName>
        <fullName evidence="1">Uncharacterized protein</fullName>
    </submittedName>
</protein>
<organism evidence="1 2">
    <name type="scientific">Trichomalopsis sarcophagae</name>
    <dbReference type="NCBI Taxonomy" id="543379"/>
    <lineage>
        <taxon>Eukaryota</taxon>
        <taxon>Metazoa</taxon>
        <taxon>Ecdysozoa</taxon>
        <taxon>Arthropoda</taxon>
        <taxon>Hexapoda</taxon>
        <taxon>Insecta</taxon>
        <taxon>Pterygota</taxon>
        <taxon>Neoptera</taxon>
        <taxon>Endopterygota</taxon>
        <taxon>Hymenoptera</taxon>
        <taxon>Apocrita</taxon>
        <taxon>Proctotrupomorpha</taxon>
        <taxon>Chalcidoidea</taxon>
        <taxon>Pteromalidae</taxon>
        <taxon>Pteromalinae</taxon>
        <taxon>Trichomalopsis</taxon>
    </lineage>
</organism>
<keyword evidence="2" id="KW-1185">Reference proteome</keyword>
<name>A0A232FE68_9HYME</name>
<proteinExistence type="predicted"/>
<comment type="caution">
    <text evidence="1">The sequence shown here is derived from an EMBL/GenBank/DDBJ whole genome shotgun (WGS) entry which is preliminary data.</text>
</comment>
<sequence length="100" mass="11513">MKEYFVNSWVSAEGLVKLHESDNNNNNNNNKMTTDEPYIVFPVVAVDMCSLRTLQLLYHTTPPEFLSARQLISMGKKKAAYTNNKLRNDDDDDDERAEDL</sequence>
<evidence type="ECO:0000313" key="1">
    <source>
        <dbReference type="EMBL" id="OXU29076.1"/>
    </source>
</evidence>
<dbReference type="AlphaFoldDB" id="A0A232FE68"/>
<dbReference type="EMBL" id="NNAY01000340">
    <property type="protein sequence ID" value="OXU29076.1"/>
    <property type="molecule type" value="Genomic_DNA"/>
</dbReference>
<gene>
    <name evidence="1" type="ORF">TSAR_014313</name>
</gene>
<evidence type="ECO:0000313" key="2">
    <source>
        <dbReference type="Proteomes" id="UP000215335"/>
    </source>
</evidence>
<reference evidence="1 2" key="1">
    <citation type="journal article" date="2017" name="Curr. Biol.">
        <title>The Evolution of Venom by Co-option of Single-Copy Genes.</title>
        <authorList>
            <person name="Martinson E.O."/>
            <person name="Mrinalini"/>
            <person name="Kelkar Y.D."/>
            <person name="Chang C.H."/>
            <person name="Werren J.H."/>
        </authorList>
    </citation>
    <scope>NUCLEOTIDE SEQUENCE [LARGE SCALE GENOMIC DNA]</scope>
    <source>
        <strain evidence="1 2">Alberta</strain>
        <tissue evidence="1">Whole body</tissue>
    </source>
</reference>
<accession>A0A232FE68</accession>
<dbReference type="Proteomes" id="UP000215335">
    <property type="component" value="Unassembled WGS sequence"/>
</dbReference>